<proteinExistence type="predicted"/>
<dbReference type="PANTHER" id="PTHR46099">
    <property type="entry name" value="G_PROTEIN_RECEP_F1_2 DOMAIN-CONTAINING PROTEIN"/>
    <property type="match status" value="1"/>
</dbReference>
<dbReference type="Proteomes" id="UP000838412">
    <property type="component" value="Chromosome 6"/>
</dbReference>
<evidence type="ECO:0000313" key="2">
    <source>
        <dbReference type="EMBL" id="CAH1268448.1"/>
    </source>
</evidence>
<dbReference type="AlphaFoldDB" id="A0A8K0A392"/>
<dbReference type="PANTHER" id="PTHR46099:SF1">
    <property type="entry name" value="ENDOTHELIN RECEPTOR TYPE B-LIKE"/>
    <property type="match status" value="1"/>
</dbReference>
<sequence length="178" mass="19540">MLLQRVSRPHQQTEDHLKTARGSTEVIRGDPVTESFTALPPDQHPSHHSVLLALFNIQNICTLSALQGAHHFGLTLGSFNSCVNPIALYILSRKYKLYMDSLLFCCCSQGGDQVLDPRRGSIWTSRHRPSCDVSSLSVAARLLRRQEAFANESTRSSGLEMGSQAGDSSERNSSVAAE</sequence>
<evidence type="ECO:0000313" key="4">
    <source>
        <dbReference type="Proteomes" id="UP000838412"/>
    </source>
</evidence>
<keyword evidence="4" id="KW-1185">Reference proteome</keyword>
<name>A0A8K0A392_BRALA</name>
<dbReference type="OrthoDB" id="10037617at2759"/>
<evidence type="ECO:0000313" key="3">
    <source>
        <dbReference type="EMBL" id="CAH1268449.1"/>
    </source>
</evidence>
<feature type="region of interest" description="Disordered" evidence="1">
    <location>
        <begin position="1"/>
        <end position="21"/>
    </location>
</feature>
<reference evidence="3" key="1">
    <citation type="submission" date="2022-01" db="EMBL/GenBank/DDBJ databases">
        <authorList>
            <person name="Braso-Vives M."/>
        </authorList>
    </citation>
    <scope>NUCLEOTIDE SEQUENCE</scope>
</reference>
<gene>
    <name evidence="3" type="primary">EDNRB</name>
    <name evidence="2" type="ORF">BLAG_LOCUS21380</name>
    <name evidence="3" type="ORF">BLAG_LOCUS21381</name>
</gene>
<dbReference type="Gene3D" id="1.20.1070.10">
    <property type="entry name" value="Rhodopsin 7-helix transmembrane proteins"/>
    <property type="match status" value="1"/>
</dbReference>
<dbReference type="EMBL" id="OV696691">
    <property type="protein sequence ID" value="CAH1268448.1"/>
    <property type="molecule type" value="Genomic_DNA"/>
</dbReference>
<feature type="region of interest" description="Disordered" evidence="1">
    <location>
        <begin position="150"/>
        <end position="178"/>
    </location>
</feature>
<feature type="compositionally biased region" description="Polar residues" evidence="1">
    <location>
        <begin position="165"/>
        <end position="178"/>
    </location>
</feature>
<dbReference type="EMBL" id="OV696691">
    <property type="protein sequence ID" value="CAH1268449.1"/>
    <property type="molecule type" value="Genomic_DNA"/>
</dbReference>
<organism evidence="3 4">
    <name type="scientific">Branchiostoma lanceolatum</name>
    <name type="common">Common lancelet</name>
    <name type="synonym">Amphioxus lanceolatum</name>
    <dbReference type="NCBI Taxonomy" id="7740"/>
    <lineage>
        <taxon>Eukaryota</taxon>
        <taxon>Metazoa</taxon>
        <taxon>Chordata</taxon>
        <taxon>Cephalochordata</taxon>
        <taxon>Leptocardii</taxon>
        <taxon>Amphioxiformes</taxon>
        <taxon>Branchiostomatidae</taxon>
        <taxon>Branchiostoma</taxon>
    </lineage>
</organism>
<protein>
    <submittedName>
        <fullName evidence="3">EDNRB protein</fullName>
    </submittedName>
</protein>
<dbReference type="InterPro" id="IPR051193">
    <property type="entry name" value="GPCR_endothelin_rcpt"/>
</dbReference>
<accession>A0A8K0A392</accession>
<dbReference type="SUPFAM" id="SSF81321">
    <property type="entry name" value="Family A G protein-coupled receptor-like"/>
    <property type="match status" value="1"/>
</dbReference>
<evidence type="ECO:0000256" key="1">
    <source>
        <dbReference type="SAM" id="MobiDB-lite"/>
    </source>
</evidence>